<reference evidence="2 3" key="1">
    <citation type="submission" date="2024-09" db="EMBL/GenBank/DDBJ databases">
        <authorList>
            <person name="D'Angelo T."/>
        </authorList>
    </citation>
    <scope>NUCLEOTIDE SEQUENCE [LARGE SCALE GENOMIC DNA]</scope>
    <source>
        <strain evidence="2">SAG AM-320-E07</strain>
    </source>
</reference>
<evidence type="ECO:0000256" key="1">
    <source>
        <dbReference type="SAM" id="SignalP"/>
    </source>
</evidence>
<dbReference type="Proteomes" id="UP001593833">
    <property type="component" value="Unassembled WGS sequence"/>
</dbReference>
<feature type="chain" id="PRO_5045337014" evidence="1">
    <location>
        <begin position="23"/>
        <end position="353"/>
    </location>
</feature>
<feature type="signal peptide" evidence="1">
    <location>
        <begin position="1"/>
        <end position="22"/>
    </location>
</feature>
<proteinExistence type="predicted"/>
<accession>A0ABV6YJJ3</accession>
<dbReference type="InterPro" id="IPR023227">
    <property type="entry name" value="SAM_OH_AdoTrfase_C_sf"/>
</dbReference>
<keyword evidence="1" id="KW-0732">Signal</keyword>
<dbReference type="Gene3D" id="2.50.20.10">
    <property type="entry name" value="Lipoprotein localisation LolA/LolB/LppX"/>
    <property type="match status" value="1"/>
</dbReference>
<dbReference type="EMBL" id="JBHPKH010000012">
    <property type="protein sequence ID" value="MFC1572344.1"/>
    <property type="molecule type" value="Genomic_DNA"/>
</dbReference>
<comment type="caution">
    <text evidence="2">The sequence shown here is derived from an EMBL/GenBank/DDBJ whole genome shotgun (WGS) entry which is preliminary data.</text>
</comment>
<dbReference type="Gene3D" id="2.40.30.90">
    <property type="entry name" value="Bacterial fluorinating enzyme like"/>
    <property type="match status" value="1"/>
</dbReference>
<sequence length="353" mass="38580">MKKLATFLVLLAMAGLIPLGSASGKDQAERVLDRYFEAAGGLDRLKGLESVSIDAQIPSFNNYEYTMHLLSDGRFRVEAPDRTTVYNGRQYWQSFHGVVAELTGDDIDQYRDLDLRQTLLHGFITADGKRAELKYAGQKNVRGQVCELLTGTAPDGDKRTYYVNANTGLVDKIEELTPDEEMRELKNIYTFKEYQAFDGIVLATLVQGQCLTNGEQIQPLTTLAEIRLNESVDPGLFAKPESAVPPVTMAGGALNGEVVGISGGGSLITNITMDDLQKLGPEDGDTVVSEVKGHTNQLLYMNNLESFGAIGRGDYLAIFNGTPSLWLVKAYLGMVSDDSTYAIGDKVRLTVSK</sequence>
<evidence type="ECO:0000313" key="3">
    <source>
        <dbReference type="Proteomes" id="UP001593833"/>
    </source>
</evidence>
<gene>
    <name evidence="2" type="ORF">ACFL6M_01980</name>
</gene>
<protein>
    <submittedName>
        <fullName evidence="2">Uncharacterized protein</fullName>
    </submittedName>
</protein>
<organism evidence="2 3">
    <name type="scientific">Eiseniibacteriota bacterium</name>
    <dbReference type="NCBI Taxonomy" id="2212470"/>
    <lineage>
        <taxon>Bacteria</taxon>
        <taxon>Candidatus Eiseniibacteriota</taxon>
    </lineage>
</organism>
<keyword evidence="3" id="KW-1185">Reference proteome</keyword>
<evidence type="ECO:0000313" key="2">
    <source>
        <dbReference type="EMBL" id="MFC1572344.1"/>
    </source>
</evidence>
<name>A0ABV6YJJ3_UNCEI</name>